<reference evidence="1 2" key="1">
    <citation type="journal article" date="2012" name="J. Bacteriol.">
        <title>Genome sequence of proteorhodopsin-containing sea ice bacterium Glaciecola punicea ACAM 611T.</title>
        <authorList>
            <person name="Qin Q.-L."/>
            <person name="Xie B.-B."/>
            <person name="Shu Y.-L."/>
            <person name="Rong J.-C."/>
            <person name="Zhao D.-L."/>
            <person name="Zhang X.-Y."/>
            <person name="Chen X.-L."/>
            <person name="Zhou B.-C."/>
            <person name="Zhanga Y.-Z."/>
        </authorList>
    </citation>
    <scope>NUCLEOTIDE SEQUENCE [LARGE SCALE GENOMIC DNA]</scope>
    <source>
        <strain evidence="1 2">ACAM 611</strain>
    </source>
</reference>
<reference evidence="1 2" key="2">
    <citation type="journal article" date="2017" name="Antonie Van Leeuwenhoek">
        <title>Rhizobium rhizosphaerae sp. nov., a novel species isolated from rice rhizosphere.</title>
        <authorList>
            <person name="Zhao J.J."/>
            <person name="Zhang J."/>
            <person name="Zhang R.J."/>
            <person name="Zhang C.W."/>
            <person name="Yin H.Q."/>
            <person name="Zhang X.X."/>
        </authorList>
    </citation>
    <scope>NUCLEOTIDE SEQUENCE [LARGE SCALE GENOMIC DNA]</scope>
    <source>
        <strain evidence="1 2">ACAM 611</strain>
    </source>
</reference>
<keyword evidence="2" id="KW-1185">Reference proteome</keyword>
<comment type="caution">
    <text evidence="1">The sequence shown here is derived from an EMBL/GenBank/DDBJ whole genome shotgun (WGS) entry which is preliminary data.</text>
</comment>
<organism evidence="1 2">
    <name type="scientific">Glaciecola punicea ACAM 611</name>
    <dbReference type="NCBI Taxonomy" id="1121923"/>
    <lineage>
        <taxon>Bacteria</taxon>
        <taxon>Pseudomonadati</taxon>
        <taxon>Pseudomonadota</taxon>
        <taxon>Gammaproteobacteria</taxon>
        <taxon>Alteromonadales</taxon>
        <taxon>Alteromonadaceae</taxon>
        <taxon>Glaciecola</taxon>
    </lineage>
</organism>
<gene>
    <name evidence="1" type="ORF">GPUN_0549</name>
</gene>
<dbReference type="STRING" id="56804.BAE46_07750"/>
<accession>H5T8R6</accession>
<dbReference type="eggNOG" id="ENOG502ZBX5">
    <property type="taxonomic scope" value="Bacteria"/>
</dbReference>
<evidence type="ECO:0000313" key="2">
    <source>
        <dbReference type="Proteomes" id="UP000053586"/>
    </source>
</evidence>
<proteinExistence type="predicted"/>
<dbReference type="OrthoDB" id="5292474at2"/>
<dbReference type="RefSeq" id="WP_006003146.1">
    <property type="nucleotide sequence ID" value="NZ_BAET01000007.1"/>
</dbReference>
<dbReference type="Pfam" id="PF11227">
    <property type="entry name" value="DUF3025"/>
    <property type="match status" value="1"/>
</dbReference>
<evidence type="ECO:0008006" key="3">
    <source>
        <dbReference type="Google" id="ProtNLM"/>
    </source>
</evidence>
<dbReference type="Proteomes" id="UP000053586">
    <property type="component" value="Unassembled WGS sequence"/>
</dbReference>
<evidence type="ECO:0000313" key="1">
    <source>
        <dbReference type="EMBL" id="GAB54693.1"/>
    </source>
</evidence>
<sequence length="299" mass="34529">MNIRHSQDETSEEASINSLKTLFLLSDLAPFYTLASYVKSSLAQENSVIGSLGSPSQMNTTLGNNANCLNIIMAAKHKTPSISFADDKEFENDSRYYEQIIYESKKVPTRKNWHDFFNGLIWSQFPITKQYFNEQHVEQIQLNQSAKKRSPVRDKLTHFDECGLVLFTNCKEVNTQLEQHEWLRLFVENKCKWHSQIIPVIFGHALWEMLLNPFVGLTAKVVVIEVTDSVLAQIQTNKDSADRHAVCDNLLFAHISQRNLISAKRPFLPMPLLGIPQWSPIEQNDSFYRNDSYFMPKRR</sequence>
<dbReference type="InterPro" id="IPR021390">
    <property type="entry name" value="DUF3025"/>
</dbReference>
<protein>
    <recommendedName>
        <fullName evidence="3">DUF3025 domain-containing protein</fullName>
    </recommendedName>
</protein>
<dbReference type="AlphaFoldDB" id="H5T8R6"/>
<dbReference type="EMBL" id="BAET01000007">
    <property type="protein sequence ID" value="GAB54693.1"/>
    <property type="molecule type" value="Genomic_DNA"/>
</dbReference>
<name>H5T8R6_9ALTE</name>